<dbReference type="SUPFAM" id="SSF55781">
    <property type="entry name" value="GAF domain-like"/>
    <property type="match status" value="1"/>
</dbReference>
<dbReference type="EMBL" id="JAFLRJ010001298">
    <property type="protein sequence ID" value="MBO0518160.1"/>
    <property type="molecule type" value="Genomic_DNA"/>
</dbReference>
<evidence type="ECO:0000313" key="4">
    <source>
        <dbReference type="Proteomes" id="UP000664167"/>
    </source>
</evidence>
<comment type="caution">
    <text evidence="3">The sequence shown here is derived from an EMBL/GenBank/DDBJ whole genome shotgun (WGS) entry which is preliminary data.</text>
</comment>
<evidence type="ECO:0000256" key="1">
    <source>
        <dbReference type="SAM" id="MobiDB-lite"/>
    </source>
</evidence>
<keyword evidence="4" id="KW-1185">Reference proteome</keyword>
<feature type="non-terminal residue" evidence="3">
    <location>
        <position position="101"/>
    </location>
</feature>
<dbReference type="Proteomes" id="UP000664167">
    <property type="component" value="Unassembled WGS sequence"/>
</dbReference>
<accession>A0A939FJA9</accession>
<dbReference type="RefSeq" id="WP_242553800.1">
    <property type="nucleotide sequence ID" value="NZ_JAFLRJ010001298.1"/>
</dbReference>
<dbReference type="InterPro" id="IPR014757">
    <property type="entry name" value="Tscrpt_reg_IclR_C"/>
</dbReference>
<evidence type="ECO:0000313" key="3">
    <source>
        <dbReference type="EMBL" id="MBO0518160.1"/>
    </source>
</evidence>
<reference evidence="3" key="1">
    <citation type="submission" date="2021-03" db="EMBL/GenBank/DDBJ databases">
        <title>Streptomyces poriferae sp. nov., a novel marine sponge-derived Actinobacteria species with anti-MRSA activity.</title>
        <authorList>
            <person name="Sandoval-Powers M."/>
            <person name="Kralova S."/>
            <person name="Nguyen G.-S."/>
            <person name="Fawwal D."/>
            <person name="Degnes K."/>
            <person name="Klinkenberg G."/>
            <person name="Sletta H."/>
            <person name="Wentzel A."/>
            <person name="Liles M.R."/>
        </authorList>
    </citation>
    <scope>NUCLEOTIDE SEQUENCE</scope>
    <source>
        <strain evidence="3">DSM 41794</strain>
    </source>
</reference>
<dbReference type="InterPro" id="IPR029016">
    <property type="entry name" value="GAF-like_dom_sf"/>
</dbReference>
<feature type="non-terminal residue" evidence="3">
    <location>
        <position position="1"/>
    </location>
</feature>
<feature type="domain" description="IclR-ED" evidence="2">
    <location>
        <begin position="1"/>
        <end position="101"/>
    </location>
</feature>
<feature type="region of interest" description="Disordered" evidence="1">
    <location>
        <begin position="79"/>
        <end position="101"/>
    </location>
</feature>
<dbReference type="Gene3D" id="3.30.450.40">
    <property type="match status" value="1"/>
</dbReference>
<sequence>SRPVLEHLANDTAELVRLAVIDHDDMVWVAAYQGTRSGLRYDPDSGSTVTLSCSATGFAWMAHVPEEIALQKILRQGITSREDSGPRAPQTIDEIRAEPTR</sequence>
<protein>
    <submittedName>
        <fullName evidence="3">IclR family transcriptional regulator</fullName>
    </submittedName>
</protein>
<organism evidence="3 4">
    <name type="scientific">Streptomyces beijiangensis</name>
    <dbReference type="NCBI Taxonomy" id="163361"/>
    <lineage>
        <taxon>Bacteria</taxon>
        <taxon>Bacillati</taxon>
        <taxon>Actinomycetota</taxon>
        <taxon>Actinomycetes</taxon>
        <taxon>Kitasatosporales</taxon>
        <taxon>Streptomycetaceae</taxon>
        <taxon>Streptomyces</taxon>
    </lineage>
</organism>
<gene>
    <name evidence="3" type="ORF">J0695_41575</name>
</gene>
<dbReference type="PROSITE" id="PS51078">
    <property type="entry name" value="ICLR_ED"/>
    <property type="match status" value="1"/>
</dbReference>
<dbReference type="AlphaFoldDB" id="A0A939FJA9"/>
<dbReference type="Pfam" id="PF01614">
    <property type="entry name" value="IclR_C"/>
    <property type="match status" value="1"/>
</dbReference>
<name>A0A939FJA9_9ACTN</name>
<proteinExistence type="predicted"/>
<evidence type="ECO:0000259" key="2">
    <source>
        <dbReference type="PROSITE" id="PS51078"/>
    </source>
</evidence>